<proteinExistence type="predicted"/>
<comment type="caution">
    <text evidence="1">The sequence shown here is derived from an EMBL/GenBank/DDBJ whole genome shotgun (WGS) entry which is preliminary data.</text>
</comment>
<evidence type="ECO:0000313" key="2">
    <source>
        <dbReference type="Proteomes" id="UP001281761"/>
    </source>
</evidence>
<dbReference type="EMBL" id="JARBJD010000417">
    <property type="protein sequence ID" value="KAK2942319.1"/>
    <property type="molecule type" value="Genomic_DNA"/>
</dbReference>
<sequence>MPNDLTLFDDLMWITTHTYVAVHRLEEMSFINHQSRLTDPEFDLRSPRFTKFSELIEPELVEVRKRYDPALFEEAKRISLWKDLLQKIADLEGDVKDISFLKLPFFRPTLLSLQAKFQNQMSSVDGSDGNNSLSAHLKQESLQIVALLHSLLTSPLPPSLPTRSPSNRFDSRLRLPQYDTFIDRTVSALGTSDSLIRVAALSLFDYFVTTSYIVPLLHRLLNRLHSAFRDGTPEERCGLILISTTWIAYLLNERDLPSFPATLFDWEGLIAADLNEPTTFIYAILLILLIRHRSIKDQIGKATATHIILSFERNQRGVSRIVILLNDIQRYTMDIQYSNNLISYSRRPFFASHSVFSIRQFRFSRIVENDVVNAPRHHSPNISKMDTDIANRCLSLEWLNIPTGFGSALAHSYTSINFDSFQPQDNPHTSPYDSLNHTRISTLMPDFLPRQVNKTRSRIRLAGSLSRELNHAYQSFYVLQSETIRLCLKELLTPVPAEVSVFLEFVKRFVFVGSEATMMEMARFGMQDIVIRAVSESSFLEDYENGICVIGILLRSIRDFEKNQEMADHDFSRLLSPTEVE</sequence>
<accession>A0ABQ9WS48</accession>
<organism evidence="1 2">
    <name type="scientific">Blattamonas nauphoetae</name>
    <dbReference type="NCBI Taxonomy" id="2049346"/>
    <lineage>
        <taxon>Eukaryota</taxon>
        <taxon>Metamonada</taxon>
        <taxon>Preaxostyla</taxon>
        <taxon>Oxymonadida</taxon>
        <taxon>Blattamonas</taxon>
    </lineage>
</organism>
<reference evidence="1 2" key="1">
    <citation type="journal article" date="2022" name="bioRxiv">
        <title>Genomics of Preaxostyla Flagellates Illuminates Evolutionary Transitions and the Path Towards Mitochondrial Loss.</title>
        <authorList>
            <person name="Novak L.V.F."/>
            <person name="Treitli S.C."/>
            <person name="Pyrih J."/>
            <person name="Halakuc P."/>
            <person name="Pipaliya S.V."/>
            <person name="Vacek V."/>
            <person name="Brzon O."/>
            <person name="Soukal P."/>
            <person name="Eme L."/>
            <person name="Dacks J.B."/>
            <person name="Karnkowska A."/>
            <person name="Elias M."/>
            <person name="Hampl V."/>
        </authorList>
    </citation>
    <scope>NUCLEOTIDE SEQUENCE [LARGE SCALE GENOMIC DNA]</scope>
    <source>
        <strain evidence="1">NAU3</strain>
        <tissue evidence="1">Gut</tissue>
    </source>
</reference>
<dbReference type="Proteomes" id="UP001281761">
    <property type="component" value="Unassembled WGS sequence"/>
</dbReference>
<gene>
    <name evidence="1" type="ORF">BLNAU_22769</name>
</gene>
<name>A0ABQ9WS48_9EUKA</name>
<protein>
    <submittedName>
        <fullName evidence="1">Uncharacterized protein</fullName>
    </submittedName>
</protein>
<keyword evidence="2" id="KW-1185">Reference proteome</keyword>
<evidence type="ECO:0000313" key="1">
    <source>
        <dbReference type="EMBL" id="KAK2942319.1"/>
    </source>
</evidence>